<evidence type="ECO:0000313" key="8">
    <source>
        <dbReference type="Proteomes" id="UP000015101"/>
    </source>
</evidence>
<dbReference type="Pfam" id="PF15908">
    <property type="entry name" value="HMMR_C"/>
    <property type="match status" value="1"/>
</dbReference>
<keyword evidence="8" id="KW-1185">Reference proteome</keyword>
<dbReference type="GO" id="GO:0005540">
    <property type="term" value="F:hyaluronic acid binding"/>
    <property type="evidence" value="ECO:0007669"/>
    <property type="project" value="InterPro"/>
</dbReference>
<feature type="domain" description="Hyaluronan-mediated motility receptor C-terminal" evidence="5">
    <location>
        <begin position="1"/>
        <end position="115"/>
    </location>
</feature>
<reference evidence="8" key="1">
    <citation type="submission" date="2012-12" db="EMBL/GenBank/DDBJ databases">
        <authorList>
            <person name="Hellsten U."/>
            <person name="Grimwood J."/>
            <person name="Chapman J.A."/>
            <person name="Shapiro H."/>
            <person name="Aerts A."/>
            <person name="Otillar R.P."/>
            <person name="Terry A.Y."/>
            <person name="Boore J.L."/>
            <person name="Simakov O."/>
            <person name="Marletaz F."/>
            <person name="Cho S.-J."/>
            <person name="Edsinger-Gonzales E."/>
            <person name="Havlak P."/>
            <person name="Kuo D.-H."/>
            <person name="Larsson T."/>
            <person name="Lv J."/>
            <person name="Arendt D."/>
            <person name="Savage R."/>
            <person name="Osoegawa K."/>
            <person name="de Jong P."/>
            <person name="Lindberg D.R."/>
            <person name="Seaver E.C."/>
            <person name="Weisblat D.A."/>
            <person name="Putnam N.H."/>
            <person name="Grigoriev I.V."/>
            <person name="Rokhsar D.S."/>
        </authorList>
    </citation>
    <scope>NUCLEOTIDE SEQUENCE</scope>
</reference>
<dbReference type="HOGENOM" id="CLU_1998214_0_0_1"/>
<dbReference type="EMBL" id="KB097710">
    <property type="protein sequence ID" value="ESN91197.1"/>
    <property type="molecule type" value="Genomic_DNA"/>
</dbReference>
<dbReference type="InterPro" id="IPR026203">
    <property type="entry name" value="IHABP"/>
</dbReference>
<name>T1EJT3_HELRO</name>
<feature type="coiled-coil region" evidence="4">
    <location>
        <begin position="19"/>
        <end position="83"/>
    </location>
</feature>
<accession>T1EJT3</accession>
<dbReference type="EMBL" id="AMQM01008004">
    <property type="status" value="NOT_ANNOTATED_CDS"/>
    <property type="molecule type" value="Genomic_DNA"/>
</dbReference>
<dbReference type="InterPro" id="IPR031794">
    <property type="entry name" value="HMMR_C"/>
</dbReference>
<evidence type="ECO:0000259" key="5">
    <source>
        <dbReference type="Pfam" id="PF15908"/>
    </source>
</evidence>
<sequence>WKFMYEDLAAKVEPFKDQLEQFELEKQALLSRHKNAQNEVDKLSKEYAKVLGHQNHKQKIHHMVKLKDENLSLKNEVENLRTKDTMNRRRIEKLTEKLDALEGKKKYDPSLAFKNCWENPRETQN</sequence>
<evidence type="ECO:0000256" key="1">
    <source>
        <dbReference type="ARBA" id="ARBA00004186"/>
    </source>
</evidence>
<evidence type="ECO:0000313" key="6">
    <source>
        <dbReference type="EMBL" id="ESN91197.1"/>
    </source>
</evidence>
<dbReference type="CTD" id="20196833"/>
<dbReference type="InParanoid" id="T1EJT3"/>
<dbReference type="GeneID" id="20196833"/>
<evidence type="ECO:0000256" key="2">
    <source>
        <dbReference type="ARBA" id="ARBA00022490"/>
    </source>
</evidence>
<dbReference type="STRING" id="6412.T1EJT3"/>
<dbReference type="AlphaFoldDB" id="T1EJT3"/>
<keyword evidence="3" id="KW-0206">Cytoskeleton</keyword>
<reference evidence="7" key="3">
    <citation type="submission" date="2015-06" db="UniProtKB">
        <authorList>
            <consortium name="EnsemblMetazoa"/>
        </authorList>
    </citation>
    <scope>IDENTIFICATION</scope>
</reference>
<dbReference type="EnsemblMetazoa" id="HelroT146587">
    <property type="protein sequence ID" value="HelroP146587"/>
    <property type="gene ID" value="HelroG146587"/>
</dbReference>
<dbReference type="KEGG" id="hro:HELRODRAFT_146587"/>
<gene>
    <name evidence="7" type="primary">20196833</name>
    <name evidence="6" type="ORF">HELRODRAFT_146587</name>
</gene>
<dbReference type="eggNOG" id="ENOG502QQJM">
    <property type="taxonomic scope" value="Eukaryota"/>
</dbReference>
<dbReference type="GO" id="GO:0005819">
    <property type="term" value="C:spindle"/>
    <property type="evidence" value="ECO:0007669"/>
    <property type="project" value="UniProtKB-SubCell"/>
</dbReference>
<evidence type="ECO:0000313" key="7">
    <source>
        <dbReference type="EnsemblMetazoa" id="HelroP146587"/>
    </source>
</evidence>
<comment type="subcellular location">
    <subcellularLocation>
        <location evidence="1">Cytoplasm</location>
        <location evidence="1">Cytoskeleton</location>
        <location evidence="1">Spindle</location>
    </subcellularLocation>
</comment>
<dbReference type="Proteomes" id="UP000015101">
    <property type="component" value="Unassembled WGS sequence"/>
</dbReference>
<organism evidence="7 8">
    <name type="scientific">Helobdella robusta</name>
    <name type="common">Californian leech</name>
    <dbReference type="NCBI Taxonomy" id="6412"/>
    <lineage>
        <taxon>Eukaryota</taxon>
        <taxon>Metazoa</taxon>
        <taxon>Spiralia</taxon>
        <taxon>Lophotrochozoa</taxon>
        <taxon>Annelida</taxon>
        <taxon>Clitellata</taxon>
        <taxon>Hirudinea</taxon>
        <taxon>Rhynchobdellida</taxon>
        <taxon>Glossiphoniidae</taxon>
        <taxon>Helobdella</taxon>
    </lineage>
</organism>
<evidence type="ECO:0000256" key="3">
    <source>
        <dbReference type="ARBA" id="ARBA00023212"/>
    </source>
</evidence>
<dbReference type="PANTHER" id="PTHR18956:SF6">
    <property type="entry name" value="HYALURONAN MEDIATED MOTILITY RECEPTOR"/>
    <property type="match status" value="1"/>
</dbReference>
<protein>
    <recommendedName>
        <fullName evidence="5">Hyaluronan-mediated motility receptor C-terminal domain-containing protein</fullName>
    </recommendedName>
</protein>
<dbReference type="OrthoDB" id="419631at2759"/>
<dbReference type="OMA" id="ENPRETQ"/>
<keyword evidence="2" id="KW-0963">Cytoplasm</keyword>
<proteinExistence type="predicted"/>
<dbReference type="PANTHER" id="PTHR18956">
    <property type="entry name" value="HYALURONAN MEDIATED MOTILITY RECEPTOR"/>
    <property type="match status" value="1"/>
</dbReference>
<dbReference type="RefSeq" id="XP_009030717.1">
    <property type="nucleotide sequence ID" value="XM_009032469.1"/>
</dbReference>
<reference evidence="6 8" key="2">
    <citation type="journal article" date="2013" name="Nature">
        <title>Insights into bilaterian evolution from three spiralian genomes.</title>
        <authorList>
            <person name="Simakov O."/>
            <person name="Marletaz F."/>
            <person name="Cho S.J."/>
            <person name="Edsinger-Gonzales E."/>
            <person name="Havlak P."/>
            <person name="Hellsten U."/>
            <person name="Kuo D.H."/>
            <person name="Larsson T."/>
            <person name="Lv J."/>
            <person name="Arendt D."/>
            <person name="Savage R."/>
            <person name="Osoegawa K."/>
            <person name="de Jong P."/>
            <person name="Grimwood J."/>
            <person name="Chapman J.A."/>
            <person name="Shapiro H."/>
            <person name="Aerts A."/>
            <person name="Otillar R.P."/>
            <person name="Terry A.Y."/>
            <person name="Boore J.L."/>
            <person name="Grigoriev I.V."/>
            <person name="Lindberg D.R."/>
            <person name="Seaver E.C."/>
            <person name="Weisblat D.A."/>
            <person name="Putnam N.H."/>
            <person name="Rokhsar D.S."/>
        </authorList>
    </citation>
    <scope>NUCLEOTIDE SEQUENCE</scope>
</reference>
<evidence type="ECO:0000256" key="4">
    <source>
        <dbReference type="SAM" id="Coils"/>
    </source>
</evidence>
<keyword evidence="4" id="KW-0175">Coiled coil</keyword>